<dbReference type="SMART" id="SM00347">
    <property type="entry name" value="HTH_MARR"/>
    <property type="match status" value="1"/>
</dbReference>
<sequence>MDANPPTRSRQPRLGSQGDARDPSRRAWRASMEAILTLIARFDEDFRAEVGIDVRTYDVLLHVFNAGEPGIRMTDLAREVVITKTGLTSLIDRLEARALVRRRPDQSDRRAFRVTLTADGERVFRAAARIHVAGIHDRLGQHMSDEEARVVADVFERVKSANLTAG</sequence>
<keyword evidence="4" id="KW-1185">Reference proteome</keyword>
<evidence type="ECO:0000313" key="4">
    <source>
        <dbReference type="Proteomes" id="UP000246018"/>
    </source>
</evidence>
<dbReference type="GO" id="GO:0003700">
    <property type="term" value="F:DNA-binding transcription factor activity"/>
    <property type="evidence" value="ECO:0007669"/>
    <property type="project" value="InterPro"/>
</dbReference>
<reference evidence="3 4" key="1">
    <citation type="submission" date="2018-04" db="EMBL/GenBank/DDBJ databases">
        <title>Genome of Nocardioides gansuensis WSJ-1.</title>
        <authorList>
            <person name="Wu S."/>
            <person name="Wang G."/>
        </authorList>
    </citation>
    <scope>NUCLEOTIDE SEQUENCE [LARGE SCALE GENOMIC DNA]</scope>
    <source>
        <strain evidence="3 4">WSJ-1</strain>
    </source>
</reference>
<dbReference type="GO" id="GO:0006950">
    <property type="term" value="P:response to stress"/>
    <property type="evidence" value="ECO:0007669"/>
    <property type="project" value="TreeGrafter"/>
</dbReference>
<dbReference type="Gene3D" id="1.10.10.10">
    <property type="entry name" value="Winged helix-like DNA-binding domain superfamily/Winged helix DNA-binding domain"/>
    <property type="match status" value="1"/>
</dbReference>
<dbReference type="PROSITE" id="PS50995">
    <property type="entry name" value="HTH_MARR_2"/>
    <property type="match status" value="1"/>
</dbReference>
<dbReference type="InterPro" id="IPR036388">
    <property type="entry name" value="WH-like_DNA-bd_sf"/>
</dbReference>
<feature type="region of interest" description="Disordered" evidence="1">
    <location>
        <begin position="1"/>
        <end position="25"/>
    </location>
</feature>
<evidence type="ECO:0000313" key="3">
    <source>
        <dbReference type="EMBL" id="PVG80626.1"/>
    </source>
</evidence>
<feature type="domain" description="HTH marR-type" evidence="2">
    <location>
        <begin position="32"/>
        <end position="160"/>
    </location>
</feature>
<dbReference type="PANTHER" id="PTHR33164:SF104">
    <property type="entry name" value="TRANSCRIPTIONAL REGULATORY PROTEIN"/>
    <property type="match status" value="1"/>
</dbReference>
<evidence type="ECO:0000256" key="1">
    <source>
        <dbReference type="SAM" id="MobiDB-lite"/>
    </source>
</evidence>
<organism evidence="3 4">
    <name type="scientific">Nocardioides gansuensis</name>
    <dbReference type="NCBI Taxonomy" id="2138300"/>
    <lineage>
        <taxon>Bacteria</taxon>
        <taxon>Bacillati</taxon>
        <taxon>Actinomycetota</taxon>
        <taxon>Actinomycetes</taxon>
        <taxon>Propionibacteriales</taxon>
        <taxon>Nocardioidaceae</taxon>
        <taxon>Nocardioides</taxon>
    </lineage>
</organism>
<dbReference type="PRINTS" id="PR00598">
    <property type="entry name" value="HTHMARR"/>
</dbReference>
<evidence type="ECO:0000259" key="2">
    <source>
        <dbReference type="PROSITE" id="PS50995"/>
    </source>
</evidence>
<comment type="caution">
    <text evidence="3">The sequence shown here is derived from an EMBL/GenBank/DDBJ whole genome shotgun (WGS) entry which is preliminary data.</text>
</comment>
<dbReference type="AlphaFoldDB" id="A0A2T8F4I9"/>
<dbReference type="InterPro" id="IPR000835">
    <property type="entry name" value="HTH_MarR-typ"/>
</dbReference>
<accession>A0A2T8F4I9</accession>
<dbReference type="Pfam" id="PF12802">
    <property type="entry name" value="MarR_2"/>
    <property type="match status" value="1"/>
</dbReference>
<proteinExistence type="predicted"/>
<dbReference type="InterPro" id="IPR039422">
    <property type="entry name" value="MarR/SlyA-like"/>
</dbReference>
<dbReference type="Proteomes" id="UP000246018">
    <property type="component" value="Unassembled WGS sequence"/>
</dbReference>
<name>A0A2T8F4I9_9ACTN</name>
<gene>
    <name evidence="3" type="ORF">DDE18_22275</name>
</gene>
<dbReference type="SUPFAM" id="SSF46785">
    <property type="entry name" value="Winged helix' DNA-binding domain"/>
    <property type="match status" value="1"/>
</dbReference>
<dbReference type="OrthoDB" id="9815567at2"/>
<dbReference type="EMBL" id="QDGZ01000018">
    <property type="protein sequence ID" value="PVG80626.1"/>
    <property type="molecule type" value="Genomic_DNA"/>
</dbReference>
<dbReference type="InterPro" id="IPR036390">
    <property type="entry name" value="WH_DNA-bd_sf"/>
</dbReference>
<dbReference type="PANTHER" id="PTHR33164">
    <property type="entry name" value="TRANSCRIPTIONAL REGULATOR, MARR FAMILY"/>
    <property type="match status" value="1"/>
</dbReference>
<protein>
    <recommendedName>
        <fullName evidence="2">HTH marR-type domain-containing protein</fullName>
    </recommendedName>
</protein>